<protein>
    <recommendedName>
        <fullName evidence="2">SCP domain-containing protein</fullName>
    </recommendedName>
</protein>
<name>A0A1J4RR51_9BACT</name>
<keyword evidence="1" id="KW-0812">Transmembrane</keyword>
<accession>A0A1J4RR51</accession>
<dbReference type="EMBL" id="MNUI01000032">
    <property type="protein sequence ID" value="OIN89391.1"/>
    <property type="molecule type" value="Genomic_DNA"/>
</dbReference>
<feature type="transmembrane region" description="Helical" evidence="1">
    <location>
        <begin position="260"/>
        <end position="282"/>
    </location>
</feature>
<comment type="caution">
    <text evidence="3">The sequence shown here is derived from an EMBL/GenBank/DDBJ whole genome shotgun (WGS) entry which is preliminary data.</text>
</comment>
<dbReference type="PANTHER" id="PTHR31157:SF1">
    <property type="entry name" value="SCP DOMAIN-CONTAINING PROTEIN"/>
    <property type="match status" value="1"/>
</dbReference>
<dbReference type="InterPro" id="IPR035940">
    <property type="entry name" value="CAP_sf"/>
</dbReference>
<dbReference type="Pfam" id="PF00188">
    <property type="entry name" value="CAP"/>
    <property type="match status" value="1"/>
</dbReference>
<feature type="transmembrane region" description="Helical" evidence="1">
    <location>
        <begin position="21"/>
        <end position="44"/>
    </location>
</feature>
<dbReference type="PANTHER" id="PTHR31157">
    <property type="entry name" value="SCP DOMAIN-CONTAINING PROTEIN"/>
    <property type="match status" value="1"/>
</dbReference>
<sequence>MFKILSHLFWPHQSNNYKAKTLHISSLSVLMLLVMAGQILITIFSRSIPTVLGIASSITAQELVDLTNAKRVEAGLPALEFNQLLAQAAQAKAADMIVKNYWAHTSPDGATPWVWFKNLGYKYLYAGENLARDFADSAGVVNAWMNSPTHRENILSNRYREVGIAVVHDNFQGQPTTLVVQMFGTQVSSVPVEAKAKVGRITEAAEAVLAEVQVVSSPLIDSFSLTKAVSISLTLVLLVVMVIDAVVITRKRIVRLSGKAWAHLVFLGILLLVIIGIQPGLIL</sequence>
<evidence type="ECO:0000256" key="1">
    <source>
        <dbReference type="SAM" id="Phobius"/>
    </source>
</evidence>
<keyword evidence="1" id="KW-0472">Membrane</keyword>
<dbReference type="Proteomes" id="UP000183144">
    <property type="component" value="Unassembled WGS sequence"/>
</dbReference>
<reference evidence="3 4" key="1">
    <citation type="journal article" date="2016" name="Environ. Microbiol.">
        <title>Genomic resolution of a cold subsurface aquifer community provides metabolic insights for novel microbes adapted to high CO concentrations.</title>
        <authorList>
            <person name="Probst A.J."/>
            <person name="Castelle C.J."/>
            <person name="Singh A."/>
            <person name="Brown C.T."/>
            <person name="Anantharaman K."/>
            <person name="Sharon I."/>
            <person name="Hug L.A."/>
            <person name="Burstein D."/>
            <person name="Emerson J.B."/>
            <person name="Thomas B.C."/>
            <person name="Banfield J.F."/>
        </authorList>
    </citation>
    <scope>NUCLEOTIDE SEQUENCE [LARGE SCALE GENOMIC DNA]</scope>
    <source>
        <strain evidence="3">CG1_02_47_37</strain>
    </source>
</reference>
<feature type="transmembrane region" description="Helical" evidence="1">
    <location>
        <begin position="228"/>
        <end position="248"/>
    </location>
</feature>
<dbReference type="InterPro" id="IPR014044">
    <property type="entry name" value="CAP_dom"/>
</dbReference>
<dbReference type="AlphaFoldDB" id="A0A1J4RR51"/>
<dbReference type="Gene3D" id="3.40.33.10">
    <property type="entry name" value="CAP"/>
    <property type="match status" value="1"/>
</dbReference>
<dbReference type="STRING" id="1805034.AUJ59_01695"/>
<evidence type="ECO:0000313" key="4">
    <source>
        <dbReference type="Proteomes" id="UP000183144"/>
    </source>
</evidence>
<feature type="domain" description="SCP" evidence="2">
    <location>
        <begin position="64"/>
        <end position="182"/>
    </location>
</feature>
<proteinExistence type="predicted"/>
<evidence type="ECO:0000313" key="3">
    <source>
        <dbReference type="EMBL" id="OIN89391.1"/>
    </source>
</evidence>
<gene>
    <name evidence="3" type="ORF">AUJ59_01695</name>
</gene>
<dbReference type="SUPFAM" id="SSF55797">
    <property type="entry name" value="PR-1-like"/>
    <property type="match status" value="1"/>
</dbReference>
<evidence type="ECO:0000259" key="2">
    <source>
        <dbReference type="Pfam" id="PF00188"/>
    </source>
</evidence>
<organism evidence="3 4">
    <name type="scientific">Candidatus Beckwithbacteria bacterium CG1_02_47_37</name>
    <dbReference type="NCBI Taxonomy" id="1805034"/>
    <lineage>
        <taxon>Bacteria</taxon>
        <taxon>Candidatus Beckwithiibacteriota</taxon>
    </lineage>
</organism>
<dbReference type="CDD" id="cd05379">
    <property type="entry name" value="CAP_bacterial"/>
    <property type="match status" value="1"/>
</dbReference>
<keyword evidence="1" id="KW-1133">Transmembrane helix</keyword>